<keyword evidence="3 7" id="KW-0479">Metal-binding</keyword>
<dbReference type="InterPro" id="IPR002328">
    <property type="entry name" value="ADH_Zn_CS"/>
</dbReference>
<dbReference type="InterPro" id="IPR045306">
    <property type="entry name" value="SDH-like"/>
</dbReference>
<dbReference type="CDD" id="cd05285">
    <property type="entry name" value="sorbitol_DH"/>
    <property type="match status" value="1"/>
</dbReference>
<evidence type="ECO:0000256" key="3">
    <source>
        <dbReference type="ARBA" id="ARBA00022723"/>
    </source>
</evidence>
<protein>
    <submittedName>
        <fullName evidence="9">2-desacetyl-2-hydroxyethyl bacteriochlorophyllide A dehydrogenase</fullName>
    </submittedName>
</protein>
<dbReference type="Gene3D" id="3.90.180.10">
    <property type="entry name" value="Medium-chain alcohol dehydrogenases, catalytic domain"/>
    <property type="match status" value="1"/>
</dbReference>
<evidence type="ECO:0000256" key="5">
    <source>
        <dbReference type="ARBA" id="ARBA00023002"/>
    </source>
</evidence>
<keyword evidence="4 7" id="KW-0862">Zinc</keyword>
<dbReference type="InterPro" id="IPR000056">
    <property type="entry name" value="Ribul_P_3_epim-like"/>
</dbReference>
<dbReference type="Gene3D" id="3.20.20.70">
    <property type="entry name" value="Aldolase class I"/>
    <property type="match status" value="1"/>
</dbReference>
<proteinExistence type="inferred from homology"/>
<comment type="similarity">
    <text evidence="2 7">Belongs to the zinc-containing alcohol dehydrogenase family.</text>
</comment>
<dbReference type="Proteomes" id="UP000521075">
    <property type="component" value="Unassembled WGS sequence"/>
</dbReference>
<dbReference type="Pfam" id="PF00107">
    <property type="entry name" value="ADH_zinc_N"/>
    <property type="match status" value="1"/>
</dbReference>
<name>A0A853DIP9_9MICO</name>
<evidence type="ECO:0000256" key="7">
    <source>
        <dbReference type="RuleBase" id="RU361277"/>
    </source>
</evidence>
<dbReference type="InterPro" id="IPR013149">
    <property type="entry name" value="ADH-like_C"/>
</dbReference>
<gene>
    <name evidence="9" type="ORF">HNR14_000933</name>
</gene>
<evidence type="ECO:0000313" key="10">
    <source>
        <dbReference type="Proteomes" id="UP000521075"/>
    </source>
</evidence>
<dbReference type="SUPFAM" id="SSF50129">
    <property type="entry name" value="GroES-like"/>
    <property type="match status" value="1"/>
</dbReference>
<dbReference type="Gene3D" id="3.40.50.720">
    <property type="entry name" value="NAD(P)-binding Rossmann-like Domain"/>
    <property type="match status" value="1"/>
</dbReference>
<dbReference type="PROSITE" id="PS00059">
    <property type="entry name" value="ADH_ZINC"/>
    <property type="match status" value="1"/>
</dbReference>
<reference evidence="9 10" key="1">
    <citation type="submission" date="2020-07" db="EMBL/GenBank/DDBJ databases">
        <title>Sequencing the genomes of 1000 actinobacteria strains.</title>
        <authorList>
            <person name="Klenk H.-P."/>
        </authorList>
    </citation>
    <scope>NUCLEOTIDE SEQUENCE [LARGE SCALE GENOMIC DNA]</scope>
    <source>
        <strain evidence="9 10">DSM 15166</strain>
    </source>
</reference>
<dbReference type="SUPFAM" id="SSF51735">
    <property type="entry name" value="NAD(P)-binding Rossmann-fold domains"/>
    <property type="match status" value="1"/>
</dbReference>
<evidence type="ECO:0000256" key="2">
    <source>
        <dbReference type="ARBA" id="ARBA00008072"/>
    </source>
</evidence>
<dbReference type="Pfam" id="PF08240">
    <property type="entry name" value="ADH_N"/>
    <property type="match status" value="1"/>
</dbReference>
<dbReference type="InterPro" id="IPR036291">
    <property type="entry name" value="NAD(P)-bd_dom_sf"/>
</dbReference>
<dbReference type="InterPro" id="IPR013154">
    <property type="entry name" value="ADH-like_N"/>
</dbReference>
<evidence type="ECO:0000313" key="9">
    <source>
        <dbReference type="EMBL" id="NYK09052.1"/>
    </source>
</evidence>
<keyword evidence="5" id="KW-0560">Oxidoreductase</keyword>
<dbReference type="SMART" id="SM00829">
    <property type="entry name" value="PKS_ER"/>
    <property type="match status" value="1"/>
</dbReference>
<dbReference type="GO" id="GO:0005975">
    <property type="term" value="P:carbohydrate metabolic process"/>
    <property type="evidence" value="ECO:0007669"/>
    <property type="project" value="InterPro"/>
</dbReference>
<dbReference type="PANTHER" id="PTHR43161">
    <property type="entry name" value="SORBITOL DEHYDROGENASE"/>
    <property type="match status" value="1"/>
</dbReference>
<keyword evidence="10" id="KW-1185">Reference proteome</keyword>
<dbReference type="GO" id="GO:0016857">
    <property type="term" value="F:racemase and epimerase activity, acting on carbohydrates and derivatives"/>
    <property type="evidence" value="ECO:0007669"/>
    <property type="project" value="InterPro"/>
</dbReference>
<dbReference type="Pfam" id="PF00834">
    <property type="entry name" value="Ribul_P_3_epim"/>
    <property type="match status" value="1"/>
</dbReference>
<evidence type="ECO:0000256" key="1">
    <source>
        <dbReference type="ARBA" id="ARBA00001947"/>
    </source>
</evidence>
<accession>A0A853DIP9</accession>
<evidence type="ECO:0000256" key="4">
    <source>
        <dbReference type="ARBA" id="ARBA00022833"/>
    </source>
</evidence>
<dbReference type="InterPro" id="IPR011032">
    <property type="entry name" value="GroES-like_sf"/>
</dbReference>
<dbReference type="InterPro" id="IPR013785">
    <property type="entry name" value="Aldolase_TIM"/>
</dbReference>
<dbReference type="GO" id="GO:0016616">
    <property type="term" value="F:oxidoreductase activity, acting on the CH-OH group of donors, NAD or NADP as acceptor"/>
    <property type="evidence" value="ECO:0007669"/>
    <property type="project" value="InterPro"/>
</dbReference>
<dbReference type="AlphaFoldDB" id="A0A853DIP9"/>
<feature type="domain" description="Enoyl reductase (ER)" evidence="8">
    <location>
        <begin position="246"/>
        <end position="570"/>
    </location>
</feature>
<dbReference type="PANTHER" id="PTHR43161:SF9">
    <property type="entry name" value="SORBITOL DEHYDROGENASE"/>
    <property type="match status" value="1"/>
</dbReference>
<dbReference type="SUPFAM" id="SSF51366">
    <property type="entry name" value="Ribulose-phoshate binding barrel"/>
    <property type="match status" value="1"/>
</dbReference>
<dbReference type="InterPro" id="IPR020843">
    <property type="entry name" value="ER"/>
</dbReference>
<comment type="cofactor">
    <cofactor evidence="1 7">
        <name>Zn(2+)</name>
        <dbReference type="ChEBI" id="CHEBI:29105"/>
    </cofactor>
</comment>
<dbReference type="InterPro" id="IPR011060">
    <property type="entry name" value="RibuloseP-bd_barrel"/>
</dbReference>
<sequence>MSLTVQRAPAIAAWHDTIDATLAGSLYAVESQLRLDCARVLVDAGCAVHVDVIVAADGTHIGVLPTELTRVLATVDPASVDVHIMLSPGTIAEPAVRAEVERILDDLARTGVHHVTVGRELLAAAHDALTAVRASGAHVWVELQPDDDGHGIPDVDGVLVMFIPSGTAGHADPACLDKIPALAERWPVGVDGGITAGLARAAADAGATHIVSGRALLRQEKSHPQGKEVAMSDVLPDTMRTSVLTGQRALAIEDRRVPSPAKGEVLVKVAAVGVCGSDVHYFRHGRIGDFVVDGPLVLGHELSGSIVAVGDEVDPTRVGQRVAIEPQKPCHVCDQCLAGRYNLCPHMEFYATPPIDGAFTGYVTIESIFAHAVPDNVSDEAAALLEPLSVAITTMRKAHIVPGSRVLIAGAGPIGIICAQTARAFGAAEVIVSDPVSERRERALAYGATRTIDPAAEDVANIGLDVDAFIDASGAPRAVFSGIQAVRPAGYAVLVGLGNPEMNLPIEHIQNKEVWVTGIFRYTDTWPTGIHLVSSGQVDLDSLVTGRFDLDQVEAALESDLDPASLKSIVYPNK</sequence>
<dbReference type="EMBL" id="JACCHJ010000001">
    <property type="protein sequence ID" value="NYK09052.1"/>
    <property type="molecule type" value="Genomic_DNA"/>
</dbReference>
<comment type="caution">
    <text evidence="9">The sequence shown here is derived from an EMBL/GenBank/DDBJ whole genome shotgun (WGS) entry which is preliminary data.</text>
</comment>
<evidence type="ECO:0000259" key="8">
    <source>
        <dbReference type="SMART" id="SM00829"/>
    </source>
</evidence>
<keyword evidence="6" id="KW-0413">Isomerase</keyword>
<evidence type="ECO:0000256" key="6">
    <source>
        <dbReference type="ARBA" id="ARBA00023235"/>
    </source>
</evidence>
<dbReference type="GO" id="GO:0008270">
    <property type="term" value="F:zinc ion binding"/>
    <property type="evidence" value="ECO:0007669"/>
    <property type="project" value="InterPro"/>
</dbReference>
<organism evidence="9 10">
    <name type="scientific">Leifsonia naganoensis</name>
    <dbReference type="NCBI Taxonomy" id="150025"/>
    <lineage>
        <taxon>Bacteria</taxon>
        <taxon>Bacillati</taxon>
        <taxon>Actinomycetota</taxon>
        <taxon>Actinomycetes</taxon>
        <taxon>Micrococcales</taxon>
        <taxon>Microbacteriaceae</taxon>
        <taxon>Leifsonia</taxon>
    </lineage>
</organism>